<dbReference type="AlphaFoldDB" id="A0A060Z987"/>
<dbReference type="Proteomes" id="UP000193380">
    <property type="component" value="Unassembled WGS sequence"/>
</dbReference>
<organism evidence="2 3">
    <name type="scientific">Oncorhynchus mykiss</name>
    <name type="common">Rainbow trout</name>
    <name type="synonym">Salmo gairdneri</name>
    <dbReference type="NCBI Taxonomy" id="8022"/>
    <lineage>
        <taxon>Eukaryota</taxon>
        <taxon>Metazoa</taxon>
        <taxon>Chordata</taxon>
        <taxon>Craniata</taxon>
        <taxon>Vertebrata</taxon>
        <taxon>Euteleostomi</taxon>
        <taxon>Actinopterygii</taxon>
        <taxon>Neopterygii</taxon>
        <taxon>Teleostei</taxon>
        <taxon>Protacanthopterygii</taxon>
        <taxon>Salmoniformes</taxon>
        <taxon>Salmonidae</taxon>
        <taxon>Salmoninae</taxon>
        <taxon>Oncorhynchus</taxon>
    </lineage>
</organism>
<gene>
    <name evidence="2" type="ORF">GSONMT00039468001</name>
</gene>
<dbReference type="EMBL" id="FR933453">
    <property type="protein sequence ID" value="CDQ97850.1"/>
    <property type="molecule type" value="Genomic_DNA"/>
</dbReference>
<sequence>MPHSLHALTRLLRPAQRGGFSTALYTHEPTAVLNTHTTTREQVSHTHTNPPLSSTHTPPPGNRSVTHTHKPTAVLNTHTTTMEQVSHTHTNPPLSSTHTTTTREQVSHTHTHTQLNCYPSHDTTVTDWYKASSFDLRNSKLNHNKKSFVLVCIYPSLPPSSSSLPLSLSQAEQAVELDGCGLHSSTIQQLQEPSTLGKSPLRQLHLNNYSYTWKS</sequence>
<proteinExistence type="predicted"/>
<accession>A0A060Z987</accession>
<dbReference type="PaxDb" id="8022-A0A060Z987"/>
<feature type="compositionally biased region" description="Polar residues" evidence="1">
    <location>
        <begin position="86"/>
        <end position="104"/>
    </location>
</feature>
<protein>
    <submittedName>
        <fullName evidence="2">Uncharacterized protein</fullName>
    </submittedName>
</protein>
<dbReference type="STRING" id="8022.A0A060Z987"/>
<name>A0A060Z987_ONCMY</name>
<feature type="region of interest" description="Disordered" evidence="1">
    <location>
        <begin position="86"/>
        <end position="112"/>
    </location>
</feature>
<evidence type="ECO:0000313" key="3">
    <source>
        <dbReference type="Proteomes" id="UP000193380"/>
    </source>
</evidence>
<feature type="region of interest" description="Disordered" evidence="1">
    <location>
        <begin position="37"/>
        <end position="68"/>
    </location>
</feature>
<reference evidence="2" key="1">
    <citation type="journal article" date="2014" name="Nat. Commun.">
        <title>The rainbow trout genome provides novel insights into evolution after whole-genome duplication in vertebrates.</title>
        <authorList>
            <person name="Berthelot C."/>
            <person name="Brunet F."/>
            <person name="Chalopin D."/>
            <person name="Juanchich A."/>
            <person name="Bernard M."/>
            <person name="Noel B."/>
            <person name="Bento P."/>
            <person name="Da Silva C."/>
            <person name="Labadie K."/>
            <person name="Alberti A."/>
            <person name="Aury J.M."/>
            <person name="Louis A."/>
            <person name="Dehais P."/>
            <person name="Bardou P."/>
            <person name="Montfort J."/>
            <person name="Klopp C."/>
            <person name="Cabau C."/>
            <person name="Gaspin C."/>
            <person name="Thorgaard G.H."/>
            <person name="Boussaha M."/>
            <person name="Quillet E."/>
            <person name="Guyomard R."/>
            <person name="Galiana D."/>
            <person name="Bobe J."/>
            <person name="Volff J.N."/>
            <person name="Genet C."/>
            <person name="Wincker P."/>
            <person name="Jaillon O."/>
            <person name="Roest Crollius H."/>
            <person name="Guiguen Y."/>
        </authorList>
    </citation>
    <scope>NUCLEOTIDE SEQUENCE [LARGE SCALE GENOMIC DNA]</scope>
</reference>
<feature type="compositionally biased region" description="Polar residues" evidence="1">
    <location>
        <begin position="45"/>
        <end position="56"/>
    </location>
</feature>
<evidence type="ECO:0000256" key="1">
    <source>
        <dbReference type="SAM" id="MobiDB-lite"/>
    </source>
</evidence>
<reference evidence="2" key="2">
    <citation type="submission" date="2014-03" db="EMBL/GenBank/DDBJ databases">
        <authorList>
            <person name="Genoscope - CEA"/>
        </authorList>
    </citation>
    <scope>NUCLEOTIDE SEQUENCE</scope>
</reference>
<evidence type="ECO:0000313" key="2">
    <source>
        <dbReference type="EMBL" id="CDQ97850.1"/>
    </source>
</evidence>